<keyword evidence="2" id="KW-1185">Reference proteome</keyword>
<comment type="caution">
    <text evidence="1">The sequence shown here is derived from an EMBL/GenBank/DDBJ whole genome shotgun (WGS) entry which is preliminary data.</text>
</comment>
<accession>A0ABV5FY56</accession>
<evidence type="ECO:0000313" key="2">
    <source>
        <dbReference type="Proteomes" id="UP001589575"/>
    </source>
</evidence>
<proteinExistence type="predicted"/>
<evidence type="ECO:0000313" key="1">
    <source>
        <dbReference type="EMBL" id="MFB9071604.1"/>
    </source>
</evidence>
<sequence>MPITSARRRRRPSRAPDTFAWVPAGAPAGEPVDSVWVRVAVTVRGPSAGGRCG</sequence>
<organism evidence="1 2">
    <name type="scientific">Citricoccus parietis</name>
    <dbReference type="NCBI Taxonomy" id="592307"/>
    <lineage>
        <taxon>Bacteria</taxon>
        <taxon>Bacillati</taxon>
        <taxon>Actinomycetota</taxon>
        <taxon>Actinomycetes</taxon>
        <taxon>Micrococcales</taxon>
        <taxon>Micrococcaceae</taxon>
        <taxon>Citricoccus</taxon>
    </lineage>
</organism>
<dbReference type="EMBL" id="JBHMFI010000001">
    <property type="protein sequence ID" value="MFB9071604.1"/>
    <property type="molecule type" value="Genomic_DNA"/>
</dbReference>
<protein>
    <submittedName>
        <fullName evidence="1">Uncharacterized protein</fullName>
    </submittedName>
</protein>
<reference evidence="1 2" key="1">
    <citation type="submission" date="2024-09" db="EMBL/GenBank/DDBJ databases">
        <authorList>
            <person name="Sun Q."/>
            <person name="Mori K."/>
        </authorList>
    </citation>
    <scope>NUCLEOTIDE SEQUENCE [LARGE SCALE GENOMIC DNA]</scope>
    <source>
        <strain evidence="1 2">CCM 7609</strain>
    </source>
</reference>
<gene>
    <name evidence="1" type="ORF">ACFFX0_10465</name>
</gene>
<dbReference type="Proteomes" id="UP001589575">
    <property type="component" value="Unassembled WGS sequence"/>
</dbReference>
<name>A0ABV5FY56_9MICC</name>